<evidence type="ECO:0000256" key="1">
    <source>
        <dbReference type="SAM" id="MobiDB-lite"/>
    </source>
</evidence>
<feature type="signal peptide" evidence="3">
    <location>
        <begin position="1"/>
        <end position="24"/>
    </location>
</feature>
<keyword evidence="2" id="KW-0812">Transmembrane</keyword>
<feature type="region of interest" description="Disordered" evidence="1">
    <location>
        <begin position="171"/>
        <end position="205"/>
    </location>
</feature>
<accession>A0A917HRS9</accession>
<keyword evidence="2" id="KW-0472">Membrane</keyword>
<protein>
    <submittedName>
        <fullName evidence="4">Uncharacterized protein</fullName>
    </submittedName>
</protein>
<keyword evidence="5" id="KW-1185">Reference proteome</keyword>
<feature type="chain" id="PRO_5037134763" evidence="3">
    <location>
        <begin position="25"/>
        <end position="250"/>
    </location>
</feature>
<feature type="region of interest" description="Disordered" evidence="1">
    <location>
        <begin position="228"/>
        <end position="250"/>
    </location>
</feature>
<feature type="compositionally biased region" description="Basic and acidic residues" evidence="1">
    <location>
        <begin position="171"/>
        <end position="180"/>
    </location>
</feature>
<evidence type="ECO:0000256" key="2">
    <source>
        <dbReference type="SAM" id="Phobius"/>
    </source>
</evidence>
<keyword evidence="2" id="KW-1133">Transmembrane helix</keyword>
<dbReference type="EMBL" id="BMGT01000004">
    <property type="protein sequence ID" value="GGG87157.1"/>
    <property type="molecule type" value="Genomic_DNA"/>
</dbReference>
<comment type="caution">
    <text evidence="4">The sequence shown here is derived from an EMBL/GenBank/DDBJ whole genome shotgun (WGS) entry which is preliminary data.</text>
</comment>
<organism evidence="4 5">
    <name type="scientific">Edaphobacter dinghuensis</name>
    <dbReference type="NCBI Taxonomy" id="1560005"/>
    <lineage>
        <taxon>Bacteria</taxon>
        <taxon>Pseudomonadati</taxon>
        <taxon>Acidobacteriota</taxon>
        <taxon>Terriglobia</taxon>
        <taxon>Terriglobales</taxon>
        <taxon>Acidobacteriaceae</taxon>
        <taxon>Edaphobacter</taxon>
    </lineage>
</organism>
<evidence type="ECO:0000313" key="4">
    <source>
        <dbReference type="EMBL" id="GGG87157.1"/>
    </source>
</evidence>
<evidence type="ECO:0000313" key="5">
    <source>
        <dbReference type="Proteomes" id="UP000647241"/>
    </source>
</evidence>
<feature type="transmembrane region" description="Helical" evidence="2">
    <location>
        <begin position="77"/>
        <end position="98"/>
    </location>
</feature>
<gene>
    <name evidence="4" type="ORF">GCM10011585_33990</name>
</gene>
<dbReference type="Proteomes" id="UP000647241">
    <property type="component" value="Unassembled WGS sequence"/>
</dbReference>
<reference evidence="4" key="2">
    <citation type="submission" date="2020-09" db="EMBL/GenBank/DDBJ databases">
        <authorList>
            <person name="Sun Q."/>
            <person name="Zhou Y."/>
        </authorList>
    </citation>
    <scope>NUCLEOTIDE SEQUENCE</scope>
    <source>
        <strain evidence="4">CGMCC 1.12997</strain>
    </source>
</reference>
<sequence>MKLRILTLILPGLLSLMLVGVAVAQNTNVPIPAKQTNQKHSGFLDYALGRINPDQRNYGAEAQAERDLIVTLTVENVYFWLTVSAVLLLTGVLTMHLLSLRADEKKEYLTACLITELWNGRVSDCIEIDRRTEQYNRLIAEKNAMAESSIAREKELAEAEARPDARAHKKIERLVGDRRSGSAPGEIPKGASAEMPLGTPTTVDLGQQNMLLERRIEAMRNTEQNLRERLNQTATQLEDERKRNKALKGA</sequence>
<name>A0A917HRS9_9BACT</name>
<evidence type="ECO:0000256" key="3">
    <source>
        <dbReference type="SAM" id="SignalP"/>
    </source>
</evidence>
<proteinExistence type="predicted"/>
<dbReference type="RefSeq" id="WP_188555438.1">
    <property type="nucleotide sequence ID" value="NZ_BMGT01000004.1"/>
</dbReference>
<dbReference type="AlphaFoldDB" id="A0A917HRS9"/>
<keyword evidence="3" id="KW-0732">Signal</keyword>
<reference evidence="4" key="1">
    <citation type="journal article" date="2014" name="Int. J. Syst. Evol. Microbiol.">
        <title>Complete genome sequence of Corynebacterium casei LMG S-19264T (=DSM 44701T), isolated from a smear-ripened cheese.</title>
        <authorList>
            <consortium name="US DOE Joint Genome Institute (JGI-PGF)"/>
            <person name="Walter F."/>
            <person name="Albersmeier A."/>
            <person name="Kalinowski J."/>
            <person name="Ruckert C."/>
        </authorList>
    </citation>
    <scope>NUCLEOTIDE SEQUENCE</scope>
    <source>
        <strain evidence="4">CGMCC 1.12997</strain>
    </source>
</reference>